<proteinExistence type="predicted"/>
<evidence type="ECO:0000256" key="4">
    <source>
        <dbReference type="SAM" id="MobiDB-lite"/>
    </source>
</evidence>
<feature type="region of interest" description="Disordered" evidence="4">
    <location>
        <begin position="158"/>
        <end position="186"/>
    </location>
</feature>
<evidence type="ECO:0000256" key="1">
    <source>
        <dbReference type="ARBA" id="ARBA00022448"/>
    </source>
</evidence>
<reference evidence="6 7" key="1">
    <citation type="submission" date="2024-11" db="EMBL/GenBank/DDBJ databases">
        <title>Chromosome-level genome assembly of Eucalyptus globulus Labill. provides insights into its genome evolution.</title>
        <authorList>
            <person name="Li X."/>
        </authorList>
    </citation>
    <scope>NUCLEOTIDE SEQUENCE [LARGE SCALE GENOMIC DNA]</scope>
    <source>
        <strain evidence="6">CL2024</strain>
        <tissue evidence="6">Fresh tender leaves</tissue>
    </source>
</reference>
<keyword evidence="2" id="KW-0341">Growth regulation</keyword>
<organism evidence="6 7">
    <name type="scientific">Eucalyptus globulus</name>
    <name type="common">Tasmanian blue gum</name>
    <dbReference type="NCBI Taxonomy" id="34317"/>
    <lineage>
        <taxon>Eukaryota</taxon>
        <taxon>Viridiplantae</taxon>
        <taxon>Streptophyta</taxon>
        <taxon>Embryophyta</taxon>
        <taxon>Tracheophyta</taxon>
        <taxon>Spermatophyta</taxon>
        <taxon>Magnoliopsida</taxon>
        <taxon>eudicotyledons</taxon>
        <taxon>Gunneridae</taxon>
        <taxon>Pentapetalae</taxon>
        <taxon>rosids</taxon>
        <taxon>malvids</taxon>
        <taxon>Myrtales</taxon>
        <taxon>Myrtaceae</taxon>
        <taxon>Myrtoideae</taxon>
        <taxon>Eucalypteae</taxon>
        <taxon>Eucalyptus</taxon>
    </lineage>
</organism>
<dbReference type="InterPro" id="IPR014002">
    <property type="entry name" value="Agenet_dom_plant"/>
</dbReference>
<evidence type="ECO:0000259" key="5">
    <source>
        <dbReference type="SMART" id="SM00743"/>
    </source>
</evidence>
<evidence type="ECO:0000313" key="7">
    <source>
        <dbReference type="Proteomes" id="UP001634007"/>
    </source>
</evidence>
<feature type="domain" description="Agenet" evidence="5">
    <location>
        <begin position="12"/>
        <end position="91"/>
    </location>
</feature>
<dbReference type="EMBL" id="JBJKBG010000008">
    <property type="protein sequence ID" value="KAL3725257.1"/>
    <property type="molecule type" value="Genomic_DNA"/>
</dbReference>
<dbReference type="EMBL" id="JBJKBG010000008">
    <property type="protein sequence ID" value="KAL3725254.1"/>
    <property type="molecule type" value="Genomic_DNA"/>
</dbReference>
<gene>
    <name evidence="6" type="ORF">ACJRO7_030289</name>
</gene>
<dbReference type="SMART" id="SM00743">
    <property type="entry name" value="Agenet"/>
    <property type="match status" value="2"/>
</dbReference>
<dbReference type="InterPro" id="IPR007930">
    <property type="entry name" value="DUF724"/>
</dbReference>
<evidence type="ECO:0000313" key="6">
    <source>
        <dbReference type="EMBL" id="KAL3725255.1"/>
    </source>
</evidence>
<keyword evidence="7" id="KW-1185">Reference proteome</keyword>
<keyword evidence="1" id="KW-0813">Transport</keyword>
<dbReference type="Pfam" id="PF05266">
    <property type="entry name" value="DUF724"/>
    <property type="match status" value="1"/>
</dbReference>
<dbReference type="Proteomes" id="UP001634007">
    <property type="component" value="Unassembled WGS sequence"/>
</dbReference>
<dbReference type="CDD" id="cd20405">
    <property type="entry name" value="Tudor_Agenet_AtDUF_rpt1_3"/>
    <property type="match status" value="1"/>
</dbReference>
<evidence type="ECO:0000256" key="3">
    <source>
        <dbReference type="SAM" id="Coils"/>
    </source>
</evidence>
<dbReference type="PANTHER" id="PTHR31917:SF153">
    <property type="entry name" value="DUF724 DOMAIN-CONTAINING PROTEIN 3-RELATED"/>
    <property type="match status" value="1"/>
</dbReference>
<dbReference type="EMBL" id="JBJKBG010000008">
    <property type="protein sequence ID" value="KAL3725255.1"/>
    <property type="molecule type" value="Genomic_DNA"/>
</dbReference>
<evidence type="ECO:0000256" key="2">
    <source>
        <dbReference type="ARBA" id="ARBA00022604"/>
    </source>
</evidence>
<dbReference type="PANTHER" id="PTHR31917">
    <property type="entry name" value="AGENET DOMAIN-CONTAINING PROTEIN-RELATED"/>
    <property type="match status" value="1"/>
</dbReference>
<feature type="domain" description="Agenet" evidence="5">
    <location>
        <begin position="95"/>
        <end position="151"/>
    </location>
</feature>
<comment type="caution">
    <text evidence="6">The sequence shown here is derived from an EMBL/GenBank/DDBJ whole genome shotgun (WGS) entry which is preliminary data.</text>
</comment>
<dbReference type="AlphaFoldDB" id="A0ABD3JDG8"/>
<dbReference type="Pfam" id="PF05641">
    <property type="entry name" value="Agenet"/>
    <property type="match status" value="1"/>
</dbReference>
<dbReference type="InterPro" id="IPR008395">
    <property type="entry name" value="Agenet-like_dom"/>
</dbReference>
<feature type="coiled-coil region" evidence="3">
    <location>
        <begin position="621"/>
        <end position="676"/>
    </location>
</feature>
<feature type="compositionally biased region" description="Basic residues" evidence="4">
    <location>
        <begin position="400"/>
        <end position="409"/>
    </location>
</feature>
<sequence>MEEAVKCRRQKLVLSRGSAVEVARADGGGSGGAWFAAKIVDVETPRKQSGKSTRIRKVLVEYEQLVSEGEPKPLVESVETRYVRPLPPSREGEQRGFELDDSVEAKWRNGWRHGIVKMVMEGSRYCVCIDGEGEDAVYEGSDLREHWSWIRGRWYPARKKKEEQEQEAPLTVDNLGPSEEPRDIKNMPKVGTELEVPDVLEETVKMQPVSRTSKTPYALRPAKKKRGALIGNAASRRLLKKLSEGTATVPSVAADQARELLMEASRVLNGTAKSKKGISGIGRLKKAIIVDDSVKSVAGMENEKQKAVEFNDTVKYAIRRGGKFAISKAKYINTHKPGKGDNAGSSIKRVVQTLMQDDGFPKLSCVLGLQAERRSLMFADTDQLLNKELGKNEQNCEGKSHKRKRRKPQKLVVVRPEVPETGLEHNVTSAVVGEPISKDIAPWRVQPPSRLEAYHSGGPDAYRRVGANDSGNFEKKNELCNAETSNTNEDQPLSTCSEGIRTPMAIEGSSESVSGESRCLFAKTSPVWKMIESMEIFQTTPQNPHFSPLRVCKEGYREGAAIGIMATFASLTEKISNLLFDDPRCHFDSCLETLCDMEKHGFEVTALRSHLNELLAIKEKQELLQDGLKDAELEIADKERKGREISEEMEKIDKKMTELRAKYAVLKSEKEKKDVEIARLRMSLKGNDEQISRVRLEFEKLAALLPWKSK</sequence>
<protein>
    <recommendedName>
        <fullName evidence="5">Agenet domain-containing protein</fullName>
    </recommendedName>
</protein>
<keyword evidence="3" id="KW-0175">Coiled coil</keyword>
<dbReference type="EMBL" id="JBJKBG010000008">
    <property type="protein sequence ID" value="KAL3725256.1"/>
    <property type="molecule type" value="Genomic_DNA"/>
</dbReference>
<name>A0ABD3JDG8_EUCGL</name>
<accession>A0ABD3JDG8</accession>
<feature type="region of interest" description="Disordered" evidence="4">
    <location>
        <begin position="391"/>
        <end position="410"/>
    </location>
</feature>